<dbReference type="VEuPathDB" id="VectorBase:MDOMA2_018214"/>
<dbReference type="VEuPathDB" id="VectorBase:MDOA014044"/>
<evidence type="ECO:0000313" key="2">
    <source>
        <dbReference type="EMBL" id="AFP65035.1"/>
    </source>
</evidence>
<organism evidence="2">
    <name type="scientific">Musca domestica</name>
    <name type="common">House fly</name>
    <dbReference type="NCBI Taxonomy" id="7370"/>
    <lineage>
        <taxon>Eukaryota</taxon>
        <taxon>Metazoa</taxon>
        <taxon>Ecdysozoa</taxon>
        <taxon>Arthropoda</taxon>
        <taxon>Hexapoda</taxon>
        <taxon>Insecta</taxon>
        <taxon>Pterygota</taxon>
        <taxon>Neoptera</taxon>
        <taxon>Endopterygota</taxon>
        <taxon>Diptera</taxon>
        <taxon>Brachycera</taxon>
        <taxon>Muscomorpha</taxon>
        <taxon>Muscoidea</taxon>
        <taxon>Muscidae</taxon>
        <taxon>Musca</taxon>
    </lineage>
</organism>
<dbReference type="EMBL" id="KA650406">
    <property type="protein sequence ID" value="AFP65035.1"/>
    <property type="molecule type" value="mRNA"/>
</dbReference>
<feature type="region of interest" description="Disordered" evidence="1">
    <location>
        <begin position="70"/>
        <end position="91"/>
    </location>
</feature>
<sequence>VPGAEIVDSSSFHSNESNESKPKDHAHAIMRPDPRRDTLTVNEELVVNSQVQDSIPKPNLPFGSNSRLSPAYYSENEDYTSNSGKLYVRHPDSYLPPLNNLSETDGETNPQCYNFKCQADVEDEKRKLSVNSDDEYFCPKSPYGSNRSVHLCEIEDSELEEFLPKRQVEVSDD</sequence>
<evidence type="ECO:0000256" key="1">
    <source>
        <dbReference type="SAM" id="MobiDB-lite"/>
    </source>
</evidence>
<feature type="non-terminal residue" evidence="2">
    <location>
        <position position="1"/>
    </location>
</feature>
<accession>T1PNR0</accession>
<feature type="region of interest" description="Disordered" evidence="1">
    <location>
        <begin position="1"/>
        <end position="37"/>
    </location>
</feature>
<feature type="compositionally biased region" description="Basic and acidic residues" evidence="1">
    <location>
        <begin position="16"/>
        <end position="37"/>
    </location>
</feature>
<dbReference type="AlphaFoldDB" id="T1PNR0"/>
<reference evidence="2" key="1">
    <citation type="submission" date="2012-08" db="EMBL/GenBank/DDBJ databases">
        <title>Transcriptome of adult Musca domestica launches a platform for comparative house fly gene expression and characterization of differential gene expression among resistant and susceptible house flies.</title>
        <authorList>
            <person name="Liu N."/>
            <person name="Zhang L."/>
            <person name="Li M."/>
            <person name="Reid W."/>
        </authorList>
    </citation>
    <scope>NUCLEOTIDE SEQUENCE</scope>
    <source>
        <strain evidence="2">ALHF</strain>
        <tissue evidence="2">Whole body</tissue>
    </source>
</reference>
<protein>
    <submittedName>
        <fullName evidence="2">Uncharacterized protein</fullName>
    </submittedName>
</protein>
<name>T1PNR0_MUSDO</name>
<proteinExistence type="evidence at transcript level"/>